<protein>
    <submittedName>
        <fullName evidence="1">Uncharacterized protein</fullName>
    </submittedName>
</protein>
<dbReference type="InParanoid" id="A0A420WFB5"/>
<name>A0A420WFB5_9PROT</name>
<dbReference type="EMBL" id="RBII01000002">
    <property type="protein sequence ID" value="RKQ69684.1"/>
    <property type="molecule type" value="Genomic_DNA"/>
</dbReference>
<evidence type="ECO:0000313" key="2">
    <source>
        <dbReference type="Proteomes" id="UP000282211"/>
    </source>
</evidence>
<dbReference type="AlphaFoldDB" id="A0A420WFB5"/>
<reference evidence="1 2" key="1">
    <citation type="submission" date="2018-10" db="EMBL/GenBank/DDBJ databases">
        <title>Genomic Encyclopedia of Type Strains, Phase IV (KMG-IV): sequencing the most valuable type-strain genomes for metagenomic binning, comparative biology and taxonomic classification.</title>
        <authorList>
            <person name="Goeker M."/>
        </authorList>
    </citation>
    <scope>NUCLEOTIDE SEQUENCE [LARGE SCALE GENOMIC DNA]</scope>
    <source>
        <strain evidence="1 2">DSM 22008</strain>
    </source>
</reference>
<proteinExistence type="predicted"/>
<organism evidence="1 2">
    <name type="scientific">Litorimonas taeanensis</name>
    <dbReference type="NCBI Taxonomy" id="568099"/>
    <lineage>
        <taxon>Bacteria</taxon>
        <taxon>Pseudomonadati</taxon>
        <taxon>Pseudomonadota</taxon>
        <taxon>Alphaproteobacteria</taxon>
        <taxon>Maricaulales</taxon>
        <taxon>Robiginitomaculaceae</taxon>
    </lineage>
</organism>
<dbReference type="RefSeq" id="WP_170144990.1">
    <property type="nucleotide sequence ID" value="NZ_RBII01000002.1"/>
</dbReference>
<dbReference type="Proteomes" id="UP000282211">
    <property type="component" value="Unassembled WGS sequence"/>
</dbReference>
<accession>A0A420WFB5</accession>
<evidence type="ECO:0000313" key="1">
    <source>
        <dbReference type="EMBL" id="RKQ69684.1"/>
    </source>
</evidence>
<comment type="caution">
    <text evidence="1">The sequence shown here is derived from an EMBL/GenBank/DDBJ whole genome shotgun (WGS) entry which is preliminary data.</text>
</comment>
<gene>
    <name evidence="1" type="ORF">DES40_2488</name>
</gene>
<sequence length="52" mass="6022">MLWFLILFGMGLVAAAAYKARNDTKDRKDKLNRIQAEIARREALEHFKSKEG</sequence>
<keyword evidence="2" id="KW-1185">Reference proteome</keyword>